<proteinExistence type="predicted"/>
<protein>
    <submittedName>
        <fullName evidence="1">Uncharacterized protein</fullName>
    </submittedName>
</protein>
<evidence type="ECO:0000313" key="1">
    <source>
        <dbReference type="EMBL" id="SIT53832.1"/>
    </source>
</evidence>
<sequence>MDRRVFCAVPSELSYALVAHTPNSKDRCVVPPIEPTETALRRSSIHLGLDCRRGFYPGLSLNES</sequence>
<organism evidence="1 2">
    <name type="scientific">Mesorhizobium prunaredense</name>
    <dbReference type="NCBI Taxonomy" id="1631249"/>
    <lineage>
        <taxon>Bacteria</taxon>
        <taxon>Pseudomonadati</taxon>
        <taxon>Pseudomonadota</taxon>
        <taxon>Alphaproteobacteria</taxon>
        <taxon>Hyphomicrobiales</taxon>
        <taxon>Phyllobacteriaceae</taxon>
        <taxon>Mesorhizobium</taxon>
    </lineage>
</organism>
<accession>A0A1R3V1P9</accession>
<evidence type="ECO:0000313" key="2">
    <source>
        <dbReference type="Proteomes" id="UP000188388"/>
    </source>
</evidence>
<dbReference type="STRING" id="1631249.BQ8794_130316"/>
<name>A0A1R3V1P9_9HYPH</name>
<reference evidence="2" key="1">
    <citation type="submission" date="2017-01" db="EMBL/GenBank/DDBJ databases">
        <authorList>
            <person name="Brunel B."/>
        </authorList>
    </citation>
    <scope>NUCLEOTIDE SEQUENCE [LARGE SCALE GENOMIC DNA]</scope>
</reference>
<gene>
    <name evidence="1" type="ORF">BQ8794_130316</name>
</gene>
<dbReference type="Proteomes" id="UP000188388">
    <property type="component" value="Unassembled WGS sequence"/>
</dbReference>
<dbReference type="EMBL" id="FTPD01000005">
    <property type="protein sequence ID" value="SIT53832.1"/>
    <property type="molecule type" value="Genomic_DNA"/>
</dbReference>
<dbReference type="AlphaFoldDB" id="A0A1R3V1P9"/>
<keyword evidence="2" id="KW-1185">Reference proteome</keyword>